<sequence>MTTLHPDLVSMGEEVQDPDPTSHLHPGLDLHGGPDSESTPTPTANTTCTYDVWVRGPYDAHRLGSRQEEGLNGEGGSHVLGAARVDPAGRDEHEPDLAAGVEELEGAVVVGEGGPVGVADGDVLGEGEVDGAVGDGEGGELDGVDRDLGVVGLEDGEIDDEDDDDDEN</sequence>
<name>A0A6A1WNG6_9ROSI</name>
<feature type="region of interest" description="Disordered" evidence="1">
    <location>
        <begin position="112"/>
        <end position="168"/>
    </location>
</feature>
<dbReference type="EMBL" id="RXIC02000019">
    <property type="protein sequence ID" value="KAB1226829.1"/>
    <property type="molecule type" value="Genomic_DNA"/>
</dbReference>
<keyword evidence="3" id="KW-1185">Reference proteome</keyword>
<gene>
    <name evidence="2" type="ORF">CJ030_MR1G007506</name>
</gene>
<reference evidence="2 3" key="1">
    <citation type="journal article" date="2019" name="Plant Biotechnol. J.">
        <title>The red bayberry genome and genetic basis of sex determination.</title>
        <authorList>
            <person name="Jia H.M."/>
            <person name="Jia H.J."/>
            <person name="Cai Q.L."/>
            <person name="Wang Y."/>
            <person name="Zhao H.B."/>
            <person name="Yang W.F."/>
            <person name="Wang G.Y."/>
            <person name="Li Y.H."/>
            <person name="Zhan D.L."/>
            <person name="Shen Y.T."/>
            <person name="Niu Q.F."/>
            <person name="Chang L."/>
            <person name="Qiu J."/>
            <person name="Zhao L."/>
            <person name="Xie H.B."/>
            <person name="Fu W.Y."/>
            <person name="Jin J."/>
            <person name="Li X.W."/>
            <person name="Jiao Y."/>
            <person name="Zhou C.C."/>
            <person name="Tu T."/>
            <person name="Chai C.Y."/>
            <person name="Gao J.L."/>
            <person name="Fan L.J."/>
            <person name="van de Weg E."/>
            <person name="Wang J.Y."/>
            <person name="Gao Z.S."/>
        </authorList>
    </citation>
    <scope>NUCLEOTIDE SEQUENCE [LARGE SCALE GENOMIC DNA]</scope>
    <source>
        <tissue evidence="2">Leaves</tissue>
    </source>
</reference>
<comment type="caution">
    <text evidence="2">The sequence shown here is derived from an EMBL/GenBank/DDBJ whole genome shotgun (WGS) entry which is preliminary data.</text>
</comment>
<feature type="region of interest" description="Disordered" evidence="1">
    <location>
        <begin position="1"/>
        <end position="48"/>
    </location>
</feature>
<feature type="compositionally biased region" description="Basic and acidic residues" evidence="1">
    <location>
        <begin position="20"/>
        <end position="34"/>
    </location>
</feature>
<protein>
    <submittedName>
        <fullName evidence="2">Uncharacterized protein</fullName>
    </submittedName>
</protein>
<dbReference type="Proteomes" id="UP000516437">
    <property type="component" value="Chromosome 1"/>
</dbReference>
<evidence type="ECO:0000313" key="2">
    <source>
        <dbReference type="EMBL" id="KAB1226829.1"/>
    </source>
</evidence>
<evidence type="ECO:0000313" key="3">
    <source>
        <dbReference type="Proteomes" id="UP000516437"/>
    </source>
</evidence>
<proteinExistence type="predicted"/>
<dbReference type="OrthoDB" id="1751917at2759"/>
<feature type="compositionally biased region" description="Low complexity" evidence="1">
    <location>
        <begin position="39"/>
        <end position="48"/>
    </location>
</feature>
<dbReference type="AlphaFoldDB" id="A0A6A1WNG6"/>
<organism evidence="2 3">
    <name type="scientific">Morella rubra</name>
    <name type="common">Chinese bayberry</name>
    <dbReference type="NCBI Taxonomy" id="262757"/>
    <lineage>
        <taxon>Eukaryota</taxon>
        <taxon>Viridiplantae</taxon>
        <taxon>Streptophyta</taxon>
        <taxon>Embryophyta</taxon>
        <taxon>Tracheophyta</taxon>
        <taxon>Spermatophyta</taxon>
        <taxon>Magnoliopsida</taxon>
        <taxon>eudicotyledons</taxon>
        <taxon>Gunneridae</taxon>
        <taxon>Pentapetalae</taxon>
        <taxon>rosids</taxon>
        <taxon>fabids</taxon>
        <taxon>Fagales</taxon>
        <taxon>Myricaceae</taxon>
        <taxon>Morella</taxon>
    </lineage>
</organism>
<evidence type="ECO:0000256" key="1">
    <source>
        <dbReference type="SAM" id="MobiDB-lite"/>
    </source>
</evidence>
<feature type="compositionally biased region" description="Acidic residues" evidence="1">
    <location>
        <begin position="154"/>
        <end position="168"/>
    </location>
</feature>
<accession>A0A6A1WNG6</accession>